<dbReference type="RefSeq" id="WP_425488549.1">
    <property type="nucleotide sequence ID" value="NZ_BMFO01000001.1"/>
</dbReference>
<evidence type="ECO:0000256" key="7">
    <source>
        <dbReference type="ARBA" id="ARBA00022777"/>
    </source>
</evidence>
<dbReference type="PANTHER" id="PTHR43071">
    <property type="entry name" value="2-AMINO-4-HYDROXY-6-HYDROXYMETHYLDIHYDROPTERIDINE PYROPHOSPHOKINASE"/>
    <property type="match status" value="1"/>
</dbReference>
<evidence type="ECO:0000256" key="1">
    <source>
        <dbReference type="ARBA" id="ARBA00005051"/>
    </source>
</evidence>
<reference evidence="14" key="2">
    <citation type="submission" date="2020-09" db="EMBL/GenBank/DDBJ databases">
        <authorList>
            <person name="Sun Q."/>
            <person name="Zhou Y."/>
        </authorList>
    </citation>
    <scope>NUCLEOTIDE SEQUENCE</scope>
    <source>
        <strain evidence="14">CGMCC 1.12726</strain>
    </source>
</reference>
<name>A0A917CBQ6_9GAMM</name>
<dbReference type="EC" id="2.7.6.3" evidence="3"/>
<dbReference type="AlphaFoldDB" id="A0A917CBQ6"/>
<evidence type="ECO:0000256" key="2">
    <source>
        <dbReference type="ARBA" id="ARBA00005810"/>
    </source>
</evidence>
<sequence>MSARVFIGLGGNQGDTAAILRSAAQAIAKLPRSRLCAVSGVYRTPAWGGVEQPDYLNAVLELDTALPPGVLLHELLDIERRHGRDRAQETRWGPRTLDCDILLYGERRIEAEGLQVPHPRMAQRAFVLVPLAELAPDLTVPGQGALMELLAALPKQPIERLAEGIDHVRQ</sequence>
<keyword evidence="6" id="KW-0547">Nucleotide-binding</keyword>
<keyword evidence="8" id="KW-0067">ATP-binding</keyword>
<evidence type="ECO:0000256" key="12">
    <source>
        <dbReference type="ARBA" id="ARBA00033413"/>
    </source>
</evidence>
<evidence type="ECO:0000256" key="10">
    <source>
        <dbReference type="ARBA" id="ARBA00029409"/>
    </source>
</evidence>
<dbReference type="GO" id="GO:0046656">
    <property type="term" value="P:folic acid biosynthetic process"/>
    <property type="evidence" value="ECO:0007669"/>
    <property type="project" value="UniProtKB-KW"/>
</dbReference>
<dbReference type="Proteomes" id="UP000632858">
    <property type="component" value="Unassembled WGS sequence"/>
</dbReference>
<dbReference type="PANTHER" id="PTHR43071:SF1">
    <property type="entry name" value="2-AMINO-4-HYDROXY-6-HYDROXYMETHYLDIHYDROPTERIDINE PYROPHOSPHOKINASE"/>
    <property type="match status" value="1"/>
</dbReference>
<evidence type="ECO:0000256" key="11">
    <source>
        <dbReference type="ARBA" id="ARBA00029766"/>
    </source>
</evidence>
<dbReference type="GO" id="GO:0016301">
    <property type="term" value="F:kinase activity"/>
    <property type="evidence" value="ECO:0007669"/>
    <property type="project" value="UniProtKB-KW"/>
</dbReference>
<evidence type="ECO:0000259" key="13">
    <source>
        <dbReference type="Pfam" id="PF01288"/>
    </source>
</evidence>
<dbReference type="CDD" id="cd00483">
    <property type="entry name" value="HPPK"/>
    <property type="match status" value="1"/>
</dbReference>
<dbReference type="Pfam" id="PF01288">
    <property type="entry name" value="HPPK"/>
    <property type="match status" value="1"/>
</dbReference>
<feature type="domain" description="7,8-dihydro-6-hydroxymethylpterin-pyrophosphokinase" evidence="13">
    <location>
        <begin position="6"/>
        <end position="136"/>
    </location>
</feature>
<comment type="caution">
    <text evidence="14">The sequence shown here is derived from an EMBL/GenBank/DDBJ whole genome shotgun (WGS) entry which is preliminary data.</text>
</comment>
<evidence type="ECO:0000256" key="9">
    <source>
        <dbReference type="ARBA" id="ARBA00022909"/>
    </source>
</evidence>
<gene>
    <name evidence="14" type="ORF">GCM10010960_01970</name>
</gene>
<dbReference type="InterPro" id="IPR000550">
    <property type="entry name" value="Hppk"/>
</dbReference>
<keyword evidence="9" id="KW-0289">Folate biosynthesis</keyword>
<keyword evidence="7" id="KW-0418">Kinase</keyword>
<dbReference type="NCBIfam" id="TIGR01498">
    <property type="entry name" value="folK"/>
    <property type="match status" value="1"/>
</dbReference>
<dbReference type="GO" id="GO:0003848">
    <property type="term" value="F:2-amino-4-hydroxy-6-hydroxymethyldihydropteridine diphosphokinase activity"/>
    <property type="evidence" value="ECO:0007669"/>
    <property type="project" value="UniProtKB-EC"/>
</dbReference>
<comment type="pathway">
    <text evidence="1">Cofactor biosynthesis; tetrahydrofolate biosynthesis; 2-amino-4-hydroxy-6-hydroxymethyl-7,8-dihydropteridine diphosphate from 7,8-dihydroneopterin triphosphate: step 4/4.</text>
</comment>
<evidence type="ECO:0000313" key="14">
    <source>
        <dbReference type="EMBL" id="GGF83514.1"/>
    </source>
</evidence>
<evidence type="ECO:0000256" key="3">
    <source>
        <dbReference type="ARBA" id="ARBA00013253"/>
    </source>
</evidence>
<proteinExistence type="inferred from homology"/>
<evidence type="ECO:0000256" key="8">
    <source>
        <dbReference type="ARBA" id="ARBA00022840"/>
    </source>
</evidence>
<evidence type="ECO:0000256" key="4">
    <source>
        <dbReference type="ARBA" id="ARBA00016218"/>
    </source>
</evidence>
<reference evidence="14" key="1">
    <citation type="journal article" date="2014" name="Int. J. Syst. Evol. Microbiol.">
        <title>Complete genome sequence of Corynebacterium casei LMG S-19264T (=DSM 44701T), isolated from a smear-ripened cheese.</title>
        <authorList>
            <consortium name="US DOE Joint Genome Institute (JGI-PGF)"/>
            <person name="Walter F."/>
            <person name="Albersmeier A."/>
            <person name="Kalinowski J."/>
            <person name="Ruckert C."/>
        </authorList>
    </citation>
    <scope>NUCLEOTIDE SEQUENCE</scope>
    <source>
        <strain evidence="14">CGMCC 1.12726</strain>
    </source>
</reference>
<keyword evidence="5" id="KW-0808">Transferase</keyword>
<evidence type="ECO:0000313" key="15">
    <source>
        <dbReference type="Proteomes" id="UP000632858"/>
    </source>
</evidence>
<comment type="function">
    <text evidence="10">Catalyzes the transfer of pyrophosphate from adenosine triphosphate (ATP) to 6-hydroxymethyl-7,8-dihydropterin, an enzymatic step in folate biosynthesis pathway.</text>
</comment>
<dbReference type="GO" id="GO:0005524">
    <property type="term" value="F:ATP binding"/>
    <property type="evidence" value="ECO:0007669"/>
    <property type="project" value="UniProtKB-KW"/>
</dbReference>
<dbReference type="InterPro" id="IPR035907">
    <property type="entry name" value="Hppk_sf"/>
</dbReference>
<comment type="similarity">
    <text evidence="2">Belongs to the HPPK family.</text>
</comment>
<evidence type="ECO:0000256" key="6">
    <source>
        <dbReference type="ARBA" id="ARBA00022741"/>
    </source>
</evidence>
<accession>A0A917CBQ6</accession>
<dbReference type="Gene3D" id="3.30.70.560">
    <property type="entry name" value="7,8-Dihydro-6-hydroxymethylpterin-pyrophosphokinase HPPK"/>
    <property type="match status" value="1"/>
</dbReference>
<protein>
    <recommendedName>
        <fullName evidence="4">2-amino-4-hydroxy-6-hydroxymethyldihydropteridine pyrophosphokinase</fullName>
        <ecNumber evidence="3">2.7.6.3</ecNumber>
    </recommendedName>
    <alternativeName>
        <fullName evidence="11">6-hydroxymethyl-7,8-dihydropterin pyrophosphokinase</fullName>
    </alternativeName>
    <alternativeName>
        <fullName evidence="12">7,8-dihydro-6-hydroxymethylpterin-pyrophosphokinase</fullName>
    </alternativeName>
</protein>
<evidence type="ECO:0000256" key="5">
    <source>
        <dbReference type="ARBA" id="ARBA00022679"/>
    </source>
</evidence>
<organism evidence="14 15">
    <name type="scientific">Arenimonas maotaiensis</name>
    <dbReference type="NCBI Taxonomy" id="1446479"/>
    <lineage>
        <taxon>Bacteria</taxon>
        <taxon>Pseudomonadati</taxon>
        <taxon>Pseudomonadota</taxon>
        <taxon>Gammaproteobacteria</taxon>
        <taxon>Lysobacterales</taxon>
        <taxon>Lysobacteraceae</taxon>
        <taxon>Arenimonas</taxon>
    </lineage>
</organism>
<dbReference type="SUPFAM" id="SSF55083">
    <property type="entry name" value="6-hydroxymethyl-7,8-dihydropterin pyrophosphokinase, HPPK"/>
    <property type="match status" value="1"/>
</dbReference>
<keyword evidence="15" id="KW-1185">Reference proteome</keyword>
<dbReference type="EMBL" id="BMFO01000001">
    <property type="protein sequence ID" value="GGF83514.1"/>
    <property type="molecule type" value="Genomic_DNA"/>
</dbReference>